<keyword evidence="6 13" id="KW-0808">Transferase</keyword>
<evidence type="ECO:0000256" key="12">
    <source>
        <dbReference type="RuleBase" id="RU363075"/>
    </source>
</evidence>
<keyword evidence="10" id="KW-0472">Membrane</keyword>
<keyword evidence="4" id="KW-0337">GPI-anchor biosynthesis</keyword>
<name>A0A167XYB7_9EURO</name>
<proteinExistence type="inferred from homology"/>
<dbReference type="GO" id="GO:0006506">
    <property type="term" value="P:GPI anchor biosynthetic process"/>
    <property type="evidence" value="ECO:0007669"/>
    <property type="project" value="UniProtKB-UniPathway"/>
</dbReference>
<sequence>MFSGKPHLRRMNTVEEAVTIRENAKPSTFRSRTLVLFLLLAFRLVNALSLRTFFQPDEFYQSLEPAWRLAFGPDSGAWITWEWRHQLRSSIHPFLFSAVYKLANSLCQFRSLDPWTYTNVIIAAPRIMQGIFAALTDYFTWTFAQRIYGISSYEAWAALLLTVLNPWQWFCSTRTLSNCLETTLTIVALSLWPWKWPSEVKTVSFQDDNIHVDTQEKKKQKVRLQKCFSFAALACVLRPTNIIIWATLSVMAFLRPVRPTQVRNRILRGTPEERGLFCRKLLCVGMGVLTMSLLADYAYFHEFAFPPLKFLHFNLAQSLAVFYGVNDWHYYLTQGFPLLLTTALPFALMGLTRELFSPTPPAYKSIKRQLALISVALPGFLSLISHKEVRFIYPLLPCLHILAAPSFVEYFGHILDISSPVFLRRLWTFGGFILANFLIGCYTSHTHASGAFDILSFLRTQFLDHYTGKKYPGATSAVHALVYNSTIMTVGFLMPCHSTPWRSHLVFPDIHAWALSCEPPVDFTQSEKKRYVDEADLFYDNPWRFLGRHMTGAFDHIPKMPSYIAQRPAVYDAIEPICSPKQDIMHDWPDYLVFYQQLEPEMIRYLSDSAYGECHRSFNTAWHDDWRRQGDMIVWCLDPEIQKFWKELKLVKGTQTNPVQDATAKGLLQVRELASPYVEKASTWLSYTGKKYAFKGASASFNYLNRWIHNPWPLTELWSTIRAKANRQSAASPGIAPLPALHEQANEVGARSAQREL</sequence>
<evidence type="ECO:0000256" key="3">
    <source>
        <dbReference type="ARBA" id="ARBA00006065"/>
    </source>
</evidence>
<evidence type="ECO:0000256" key="5">
    <source>
        <dbReference type="ARBA" id="ARBA00022676"/>
    </source>
</evidence>
<dbReference type="PANTHER" id="PTHR22760:SF4">
    <property type="entry name" value="GPI MANNOSYLTRANSFERASE 3"/>
    <property type="match status" value="1"/>
</dbReference>
<evidence type="ECO:0000256" key="7">
    <source>
        <dbReference type="ARBA" id="ARBA00022692"/>
    </source>
</evidence>
<comment type="caution">
    <text evidence="13">The sequence shown here is derived from an EMBL/GenBank/DDBJ whole genome shotgun (WGS) entry which is preliminary data.</text>
</comment>
<keyword evidence="7" id="KW-0812">Transmembrane</keyword>
<dbReference type="Pfam" id="PF03901">
    <property type="entry name" value="Glyco_transf_22"/>
    <property type="match status" value="1"/>
</dbReference>
<evidence type="ECO:0000313" key="14">
    <source>
        <dbReference type="Proteomes" id="UP000242877"/>
    </source>
</evidence>
<evidence type="ECO:0000256" key="10">
    <source>
        <dbReference type="ARBA" id="ARBA00023136"/>
    </source>
</evidence>
<dbReference type="AlphaFoldDB" id="A0A167XYB7"/>
<dbReference type="GO" id="GO:0005789">
    <property type="term" value="C:endoplasmic reticulum membrane"/>
    <property type="evidence" value="ECO:0007669"/>
    <property type="project" value="UniProtKB-SubCell"/>
</dbReference>
<evidence type="ECO:0000256" key="1">
    <source>
        <dbReference type="ARBA" id="ARBA00004477"/>
    </source>
</evidence>
<keyword evidence="5 12" id="KW-0328">Glycosyltransferase</keyword>
<evidence type="ECO:0000256" key="11">
    <source>
        <dbReference type="ARBA" id="ARBA00024708"/>
    </source>
</evidence>
<reference evidence="13 14" key="1">
    <citation type="journal article" date="2016" name="Genome Biol. Evol.">
        <title>Divergent and convergent evolution of fungal pathogenicity.</title>
        <authorList>
            <person name="Shang Y."/>
            <person name="Xiao G."/>
            <person name="Zheng P."/>
            <person name="Cen K."/>
            <person name="Zhan S."/>
            <person name="Wang C."/>
        </authorList>
    </citation>
    <scope>NUCLEOTIDE SEQUENCE [LARGE SCALE GENOMIC DNA]</scope>
    <source>
        <strain evidence="13 14">ARSEF 7405</strain>
    </source>
</reference>
<dbReference type="PANTHER" id="PTHR22760">
    <property type="entry name" value="GLYCOSYLTRANSFERASE"/>
    <property type="match status" value="1"/>
</dbReference>
<dbReference type="GO" id="GO:0000026">
    <property type="term" value="F:alpha-1,2-mannosyltransferase activity"/>
    <property type="evidence" value="ECO:0007669"/>
    <property type="project" value="TreeGrafter"/>
</dbReference>
<dbReference type="UniPathway" id="UPA00196"/>
<keyword evidence="9" id="KW-1133">Transmembrane helix</keyword>
<comment type="subcellular location">
    <subcellularLocation>
        <location evidence="1 12">Endoplasmic reticulum membrane</location>
        <topology evidence="1 12">Multi-pass membrane protein</topology>
    </subcellularLocation>
</comment>
<dbReference type="Proteomes" id="UP000242877">
    <property type="component" value="Unassembled WGS sequence"/>
</dbReference>
<accession>A0A167XYB7</accession>
<comment type="function">
    <text evidence="11">Mannosyltransferase involved in glycosylphosphatidylinositol-anchor biosynthesis. Transfers the third mannose to Man2-GlcN-acyl-PI during GPI precursor assembly.</text>
</comment>
<evidence type="ECO:0000256" key="4">
    <source>
        <dbReference type="ARBA" id="ARBA00022502"/>
    </source>
</evidence>
<keyword evidence="8 12" id="KW-0256">Endoplasmic reticulum</keyword>
<protein>
    <recommendedName>
        <fullName evidence="12">Mannosyltransferase</fullName>
        <ecNumber evidence="12">2.4.1.-</ecNumber>
    </recommendedName>
</protein>
<evidence type="ECO:0000313" key="13">
    <source>
        <dbReference type="EMBL" id="KZZ90625.1"/>
    </source>
</evidence>
<keyword evidence="14" id="KW-1185">Reference proteome</keyword>
<dbReference type="EC" id="2.4.1.-" evidence="12"/>
<dbReference type="InterPro" id="IPR005599">
    <property type="entry name" value="GPI_mannosylTrfase"/>
</dbReference>
<dbReference type="OrthoDB" id="416834at2759"/>
<organism evidence="13 14">
    <name type="scientific">Ascosphaera apis ARSEF 7405</name>
    <dbReference type="NCBI Taxonomy" id="392613"/>
    <lineage>
        <taxon>Eukaryota</taxon>
        <taxon>Fungi</taxon>
        <taxon>Dikarya</taxon>
        <taxon>Ascomycota</taxon>
        <taxon>Pezizomycotina</taxon>
        <taxon>Eurotiomycetes</taxon>
        <taxon>Eurotiomycetidae</taxon>
        <taxon>Onygenales</taxon>
        <taxon>Ascosphaeraceae</taxon>
        <taxon>Ascosphaera</taxon>
    </lineage>
</organism>
<evidence type="ECO:0000256" key="2">
    <source>
        <dbReference type="ARBA" id="ARBA00004687"/>
    </source>
</evidence>
<dbReference type="VEuPathDB" id="FungiDB:AAP_03720"/>
<comment type="pathway">
    <text evidence="2">Glycolipid biosynthesis; glycosylphosphatidylinositol-anchor biosynthesis.</text>
</comment>
<evidence type="ECO:0000256" key="9">
    <source>
        <dbReference type="ARBA" id="ARBA00022989"/>
    </source>
</evidence>
<gene>
    <name evidence="13" type="ORF">AAP_03720</name>
</gene>
<comment type="similarity">
    <text evidence="3">Belongs to the glycosyltransferase 22 family. PIGB subfamily.</text>
</comment>
<dbReference type="EMBL" id="AZGZ01000016">
    <property type="protein sequence ID" value="KZZ90625.1"/>
    <property type="molecule type" value="Genomic_DNA"/>
</dbReference>
<evidence type="ECO:0000256" key="6">
    <source>
        <dbReference type="ARBA" id="ARBA00022679"/>
    </source>
</evidence>
<evidence type="ECO:0000256" key="8">
    <source>
        <dbReference type="ARBA" id="ARBA00022824"/>
    </source>
</evidence>